<evidence type="ECO:0008006" key="3">
    <source>
        <dbReference type="Google" id="ProtNLM"/>
    </source>
</evidence>
<organism evidence="1 2">
    <name type="scientific">Nannocystis radixulma</name>
    <dbReference type="NCBI Taxonomy" id="2995305"/>
    <lineage>
        <taxon>Bacteria</taxon>
        <taxon>Pseudomonadati</taxon>
        <taxon>Myxococcota</taxon>
        <taxon>Polyangia</taxon>
        <taxon>Nannocystales</taxon>
        <taxon>Nannocystaceae</taxon>
        <taxon>Nannocystis</taxon>
    </lineage>
</organism>
<sequence>MVDPDEDCDLGAENSNSGACTMMCNPAVCGDSLLWVDHEECDFGPGNVGGFGGCNPDCTLAPHCGDGQVDPEHEECDLAALNGTGMSLGDDAPCGSSCRWVGRRFFVSSTQADGDLGGLAGADLYCRNLAVLAGLKSSGTFRAWLSDGVDSPATRFEQIDLAGAPLILLSGRIVAEDFAELFALGPRTGISLTETGQSLFEEPVWTNTSPLGEPFSAAEHCAGWTSASNQLKARVGVNALPLEMGPAWDTWRDERQWTTAITFTCEKVWRIYCVEDGVEPET</sequence>
<keyword evidence="2" id="KW-1185">Reference proteome</keyword>
<dbReference type="SUPFAM" id="SSF56436">
    <property type="entry name" value="C-type lectin-like"/>
    <property type="match status" value="1"/>
</dbReference>
<evidence type="ECO:0000313" key="2">
    <source>
        <dbReference type="Proteomes" id="UP001217838"/>
    </source>
</evidence>
<accession>A0ABT5BEP3</accession>
<gene>
    <name evidence="1" type="ORF">POL58_33015</name>
</gene>
<dbReference type="InterPro" id="IPR016187">
    <property type="entry name" value="CTDL_fold"/>
</dbReference>
<reference evidence="1 2" key="1">
    <citation type="submission" date="2022-11" db="EMBL/GenBank/DDBJ databases">
        <title>Minimal conservation of predation-associated metabolite biosynthetic gene clusters underscores biosynthetic potential of Myxococcota including descriptions for ten novel species: Archangium lansinium sp. nov., Myxococcus landrumus sp. nov., Nannocystis bai.</title>
        <authorList>
            <person name="Ahearne A."/>
            <person name="Stevens C."/>
            <person name="Dowd S."/>
        </authorList>
    </citation>
    <scope>NUCLEOTIDE SEQUENCE [LARGE SCALE GENOMIC DNA]</scope>
    <source>
        <strain evidence="1 2">NCELM</strain>
    </source>
</reference>
<dbReference type="Proteomes" id="UP001217838">
    <property type="component" value="Unassembled WGS sequence"/>
</dbReference>
<name>A0ABT5BEP3_9BACT</name>
<dbReference type="InterPro" id="IPR016186">
    <property type="entry name" value="C-type_lectin-like/link_sf"/>
</dbReference>
<protein>
    <recommendedName>
        <fullName evidence="3">Myxococcus cysteine-rich repeat-containing protein</fullName>
    </recommendedName>
</protein>
<evidence type="ECO:0000313" key="1">
    <source>
        <dbReference type="EMBL" id="MDC0672619.1"/>
    </source>
</evidence>
<dbReference type="RefSeq" id="WP_272004525.1">
    <property type="nucleotide sequence ID" value="NZ_JAQNDN010000019.1"/>
</dbReference>
<dbReference type="Gene3D" id="3.10.100.10">
    <property type="entry name" value="Mannose-Binding Protein A, subunit A"/>
    <property type="match status" value="1"/>
</dbReference>
<proteinExistence type="predicted"/>
<comment type="caution">
    <text evidence="1">The sequence shown here is derived from an EMBL/GenBank/DDBJ whole genome shotgun (WGS) entry which is preliminary data.</text>
</comment>
<dbReference type="EMBL" id="JAQNDN010000019">
    <property type="protein sequence ID" value="MDC0672619.1"/>
    <property type="molecule type" value="Genomic_DNA"/>
</dbReference>